<keyword evidence="4 7" id="KW-1133">Transmembrane helix</keyword>
<feature type="domain" description="ABC3 transporter permease C-terminal" evidence="8">
    <location>
        <begin position="284"/>
        <end position="399"/>
    </location>
</feature>
<dbReference type="OrthoDB" id="101299at2"/>
<feature type="domain" description="ABC3 transporter permease C-terminal" evidence="8">
    <location>
        <begin position="718"/>
        <end position="828"/>
    </location>
</feature>
<feature type="domain" description="MacB-like periplasmic core" evidence="9">
    <location>
        <begin position="501"/>
        <end position="629"/>
    </location>
</feature>
<feature type="transmembrane region" description="Helical" evidence="7">
    <location>
        <begin position="422"/>
        <end position="445"/>
    </location>
</feature>
<feature type="transmembrane region" description="Helical" evidence="7">
    <location>
        <begin position="801"/>
        <end position="823"/>
    </location>
</feature>
<evidence type="ECO:0000256" key="3">
    <source>
        <dbReference type="ARBA" id="ARBA00022692"/>
    </source>
</evidence>
<dbReference type="InterPro" id="IPR050250">
    <property type="entry name" value="Macrolide_Exporter_MacB"/>
</dbReference>
<organism evidence="10 11">
    <name type="scientific">Acidisarcina polymorpha</name>
    <dbReference type="NCBI Taxonomy" id="2211140"/>
    <lineage>
        <taxon>Bacteria</taxon>
        <taxon>Pseudomonadati</taxon>
        <taxon>Acidobacteriota</taxon>
        <taxon>Terriglobia</taxon>
        <taxon>Terriglobales</taxon>
        <taxon>Acidobacteriaceae</taxon>
        <taxon>Acidisarcina</taxon>
    </lineage>
</organism>
<feature type="transmembrane region" description="Helical" evidence="7">
    <location>
        <begin position="277"/>
        <end position="297"/>
    </location>
</feature>
<keyword evidence="11" id="KW-1185">Reference proteome</keyword>
<evidence type="ECO:0000313" key="10">
    <source>
        <dbReference type="EMBL" id="AXC10974.1"/>
    </source>
</evidence>
<dbReference type="InterPro" id="IPR003838">
    <property type="entry name" value="ABC3_permease_C"/>
</dbReference>
<dbReference type="EMBL" id="CP030840">
    <property type="protein sequence ID" value="AXC10974.1"/>
    <property type="molecule type" value="Genomic_DNA"/>
</dbReference>
<feature type="transmembrane region" description="Helical" evidence="7">
    <location>
        <begin position="21"/>
        <end position="44"/>
    </location>
</feature>
<dbReference type="GO" id="GO:0005886">
    <property type="term" value="C:plasma membrane"/>
    <property type="evidence" value="ECO:0007669"/>
    <property type="project" value="UniProtKB-SubCell"/>
</dbReference>
<proteinExistence type="inferred from homology"/>
<dbReference type="KEGG" id="abas:ACPOL_1628"/>
<evidence type="ECO:0000259" key="8">
    <source>
        <dbReference type="Pfam" id="PF02687"/>
    </source>
</evidence>
<sequence>MMTSILNDLLFALRQLAKAPGFAFTAVLTLALGIGANAALFTVIDSVLIRPLPYYAGDRLVIAGTAGDMADDFNSTSWRNLEDIRRRSHVFEDLAGFDGDVAIIQTAQGGETVFGPKLTWNLLNMIGARPAIGRIFSEADGQEGAPPTAILSDELWRKQFSADPSVVGRDIRVGGVPHKVIGVMQPDFRFPDNQIYTTATEAVWLPLQPNKEMQTGRGLNFLNLLGRVKRGVTLAQTRADLAATAHSIERDFPKEARDLRLNAVPYQNVITNSVRPVFAGLVAALGLVLLIACVNVANLQLARCLNRQQEFAVRTALGADRGRLVRQLLVEGGLLSVLGSAIGLGLAAAILWSLHKLPEGMMPRAANIQLRLSVLAVLAVIAVIVTLLSSLLPVLLAWGTQPETALRGQSRSSTPNAARSRLAGWLVSGEVALAAVLLVATGLLFHTLYNLEHERLGFETEHIVTFTATPPDSLGYLAFQNAIGNPGANRAVTSIATRVYQPLLERLRHLPGVRDAALATSTPLDDVNFNSSFEIVGQPKVEGTKNERQTLIRALSGSFPAAIGTPIARGRAISDDDTASAPFVAVINQALADRYFHGANPLGQQIDLGGKETGMLQPYTIVGVVQDNIRHNLTESPKPELSLSYQQVPPDSLFYAILLASATQYVIHTSGSIDLTQSIHHVVQDTAPGFAVDDLKTMETAVEDATGNRRLGVYLIGSFAGLAILMVMAGLYGVLSQLVSQRQQEVGIRIALGATRESILALFLRQSWRLIAFGIVAGVVVSVLATRLVRSFLFGVPALDPWSYLAAGVALVVVGTLAALIPARRASMVEPMEALRNE</sequence>
<evidence type="ECO:0000256" key="6">
    <source>
        <dbReference type="ARBA" id="ARBA00038076"/>
    </source>
</evidence>
<dbReference type="RefSeq" id="WP_114206499.1">
    <property type="nucleotide sequence ID" value="NZ_CP030840.1"/>
</dbReference>
<gene>
    <name evidence="10" type="ORF">ACPOL_1628</name>
</gene>
<comment type="subcellular location">
    <subcellularLocation>
        <location evidence="1">Cell membrane</location>
        <topology evidence="1">Multi-pass membrane protein</topology>
    </subcellularLocation>
</comment>
<evidence type="ECO:0000256" key="4">
    <source>
        <dbReference type="ARBA" id="ARBA00022989"/>
    </source>
</evidence>
<keyword evidence="3 7" id="KW-0812">Transmembrane</keyword>
<dbReference type="Pfam" id="PF12704">
    <property type="entry name" value="MacB_PCD"/>
    <property type="match status" value="2"/>
</dbReference>
<dbReference type="PANTHER" id="PTHR30572">
    <property type="entry name" value="MEMBRANE COMPONENT OF TRANSPORTER-RELATED"/>
    <property type="match status" value="1"/>
</dbReference>
<feature type="transmembrane region" description="Helical" evidence="7">
    <location>
        <begin position="770"/>
        <end position="789"/>
    </location>
</feature>
<evidence type="ECO:0000256" key="2">
    <source>
        <dbReference type="ARBA" id="ARBA00022475"/>
    </source>
</evidence>
<dbReference type="InterPro" id="IPR025857">
    <property type="entry name" value="MacB_PCD"/>
</dbReference>
<keyword evidence="5 7" id="KW-0472">Membrane</keyword>
<dbReference type="GO" id="GO:0022857">
    <property type="term" value="F:transmembrane transporter activity"/>
    <property type="evidence" value="ECO:0007669"/>
    <property type="project" value="TreeGrafter"/>
</dbReference>
<evidence type="ECO:0000313" key="11">
    <source>
        <dbReference type="Proteomes" id="UP000253606"/>
    </source>
</evidence>
<feature type="transmembrane region" description="Helical" evidence="7">
    <location>
        <begin position="374"/>
        <end position="401"/>
    </location>
</feature>
<dbReference type="Pfam" id="PF02687">
    <property type="entry name" value="FtsX"/>
    <property type="match status" value="2"/>
</dbReference>
<reference evidence="10 11" key="1">
    <citation type="journal article" date="2018" name="Front. Microbiol.">
        <title>Hydrolytic Capabilities as a Key to Environmental Success: Chitinolytic and Cellulolytic Acidobacteria From Acidic Sub-arctic Soils and Boreal Peatlands.</title>
        <authorList>
            <person name="Belova S.E."/>
            <person name="Ravin N.V."/>
            <person name="Pankratov T.A."/>
            <person name="Rakitin A.L."/>
            <person name="Ivanova A.A."/>
            <person name="Beletsky A.V."/>
            <person name="Mardanov A.V."/>
            <person name="Sinninghe Damste J.S."/>
            <person name="Dedysh S.N."/>
        </authorList>
    </citation>
    <scope>NUCLEOTIDE SEQUENCE [LARGE SCALE GENOMIC DNA]</scope>
    <source>
        <strain evidence="10 11">SBC82</strain>
    </source>
</reference>
<evidence type="ECO:0000256" key="5">
    <source>
        <dbReference type="ARBA" id="ARBA00023136"/>
    </source>
</evidence>
<dbReference type="NCBIfam" id="TIGR03434">
    <property type="entry name" value="ADOP"/>
    <property type="match status" value="1"/>
</dbReference>
<evidence type="ECO:0000256" key="7">
    <source>
        <dbReference type="SAM" id="Phobius"/>
    </source>
</evidence>
<keyword evidence="2" id="KW-1003">Cell membrane</keyword>
<accession>A0A2Z5FWT3</accession>
<dbReference type="InterPro" id="IPR017800">
    <property type="entry name" value="ADOP"/>
</dbReference>
<dbReference type="AlphaFoldDB" id="A0A2Z5FWT3"/>
<comment type="similarity">
    <text evidence="6">Belongs to the ABC-4 integral membrane protein family.</text>
</comment>
<evidence type="ECO:0008006" key="12">
    <source>
        <dbReference type="Google" id="ProtNLM"/>
    </source>
</evidence>
<feature type="domain" description="MacB-like periplasmic core" evidence="9">
    <location>
        <begin position="24"/>
        <end position="243"/>
    </location>
</feature>
<evidence type="ECO:0000259" key="9">
    <source>
        <dbReference type="Pfam" id="PF12704"/>
    </source>
</evidence>
<feature type="transmembrane region" description="Helical" evidence="7">
    <location>
        <begin position="328"/>
        <end position="354"/>
    </location>
</feature>
<dbReference type="PANTHER" id="PTHR30572:SF4">
    <property type="entry name" value="ABC TRANSPORTER PERMEASE YTRF"/>
    <property type="match status" value="1"/>
</dbReference>
<feature type="transmembrane region" description="Helical" evidence="7">
    <location>
        <begin position="711"/>
        <end position="735"/>
    </location>
</feature>
<name>A0A2Z5FWT3_9BACT</name>
<dbReference type="Proteomes" id="UP000253606">
    <property type="component" value="Chromosome"/>
</dbReference>
<evidence type="ECO:0000256" key="1">
    <source>
        <dbReference type="ARBA" id="ARBA00004651"/>
    </source>
</evidence>
<protein>
    <recommendedName>
        <fullName evidence="12">Permease</fullName>
    </recommendedName>
</protein>